<evidence type="ECO:0000313" key="2">
    <source>
        <dbReference type="EMBL" id="KAK3533789.1"/>
    </source>
</evidence>
<feature type="compositionally biased region" description="Basic and acidic residues" evidence="1">
    <location>
        <begin position="169"/>
        <end position="187"/>
    </location>
</feature>
<keyword evidence="3" id="KW-1185">Reference proteome</keyword>
<protein>
    <submittedName>
        <fullName evidence="2">Uncharacterized protein</fullName>
    </submittedName>
</protein>
<feature type="non-terminal residue" evidence="2">
    <location>
        <position position="1"/>
    </location>
</feature>
<sequence length="202" mass="21943">RGRSYGCSCLPPARPLGSFQLQWDRVVTRRCRSSLDVVRRHGSAVAVARRCGSAVDVARSCGSAVDVARRLRSVVDVTWGPLALPSGPVLPPLVSLLLLAPPTCLALIFTTPRSPCLSQASLGIKAGYTLDRVRTHRRAHTLSYSLTQSHTTDNLEMPINLQCMSLDRGRKPEYPEETPKARGEHANSTHTAEAGIEPPTLE</sequence>
<gene>
    <name evidence="2" type="ORF">QTP70_027348</name>
</gene>
<reference evidence="2" key="1">
    <citation type="submission" date="2023-06" db="EMBL/GenBank/DDBJ databases">
        <title>Male Hemibagrus guttatus genome.</title>
        <authorList>
            <person name="Bian C."/>
        </authorList>
    </citation>
    <scope>NUCLEOTIDE SEQUENCE</scope>
    <source>
        <strain evidence="2">Male_cb2023</strain>
        <tissue evidence="2">Muscle</tissue>
    </source>
</reference>
<name>A0AAE0QW85_9TELE</name>
<dbReference type="EMBL" id="JAUCMX010000010">
    <property type="protein sequence ID" value="KAK3533789.1"/>
    <property type="molecule type" value="Genomic_DNA"/>
</dbReference>
<feature type="region of interest" description="Disordered" evidence="1">
    <location>
        <begin position="169"/>
        <end position="202"/>
    </location>
</feature>
<proteinExistence type="predicted"/>
<organism evidence="2 3">
    <name type="scientific">Hemibagrus guttatus</name>
    <dbReference type="NCBI Taxonomy" id="175788"/>
    <lineage>
        <taxon>Eukaryota</taxon>
        <taxon>Metazoa</taxon>
        <taxon>Chordata</taxon>
        <taxon>Craniata</taxon>
        <taxon>Vertebrata</taxon>
        <taxon>Euteleostomi</taxon>
        <taxon>Actinopterygii</taxon>
        <taxon>Neopterygii</taxon>
        <taxon>Teleostei</taxon>
        <taxon>Ostariophysi</taxon>
        <taxon>Siluriformes</taxon>
        <taxon>Bagridae</taxon>
        <taxon>Hemibagrus</taxon>
    </lineage>
</organism>
<accession>A0AAE0QW85</accession>
<comment type="caution">
    <text evidence="2">The sequence shown here is derived from an EMBL/GenBank/DDBJ whole genome shotgun (WGS) entry which is preliminary data.</text>
</comment>
<evidence type="ECO:0000256" key="1">
    <source>
        <dbReference type="SAM" id="MobiDB-lite"/>
    </source>
</evidence>
<evidence type="ECO:0000313" key="3">
    <source>
        <dbReference type="Proteomes" id="UP001274896"/>
    </source>
</evidence>
<dbReference type="Proteomes" id="UP001274896">
    <property type="component" value="Unassembled WGS sequence"/>
</dbReference>
<feature type="non-terminal residue" evidence="2">
    <location>
        <position position="202"/>
    </location>
</feature>
<dbReference type="AlphaFoldDB" id="A0AAE0QW85"/>